<reference evidence="3 4" key="1">
    <citation type="submission" date="2019-09" db="EMBL/GenBank/DDBJ databases">
        <authorList>
            <person name="Park J.-S."/>
            <person name="Choi H.-J."/>
        </authorList>
    </citation>
    <scope>NUCLEOTIDE SEQUENCE [LARGE SCALE GENOMIC DNA]</scope>
    <source>
        <strain evidence="3 4">176SS1-4</strain>
    </source>
</reference>
<evidence type="ECO:0000259" key="2">
    <source>
        <dbReference type="Pfam" id="PF01370"/>
    </source>
</evidence>
<sequence>MRDGRMQPQRHCPSSGPVEPTGPSRTLSLEGRCWRGSPDIGPGIGEQSVILVTGATGFLGGRVVRELHRQGREVCAVGRAARPLARLKQEGIPVMRADLSAGIPGDLVPTAIIHCAGLSDPYGPASAFETANVATTRVLLDLARRSGAERFVFVSTPAVYWRAADQVAVREDTRLPQAVNRYAETKRRAEALVLSARYLSPVVLRPRAIYGRGERTLLPRLERAARRGPLPLMRGGWAVTDLTHVDDAVAACIAALDAKELQGSPVFNISGGTPLSVREVIERVCERRRLPLRWRPMPVPFAMAAARVLTGLSALGGYRSEPRATRYSVGALAYSQTLDITRAADRLGWRPKIGFEDGLDEALGA</sequence>
<dbReference type="AlphaFoldDB" id="A0A5J5GJ18"/>
<evidence type="ECO:0000313" key="4">
    <source>
        <dbReference type="Proteomes" id="UP000326554"/>
    </source>
</evidence>
<comment type="caution">
    <text evidence="3">The sequence shown here is derived from an EMBL/GenBank/DDBJ whole genome shotgun (WGS) entry which is preliminary data.</text>
</comment>
<dbReference type="PANTHER" id="PTHR43245">
    <property type="entry name" value="BIFUNCTIONAL POLYMYXIN RESISTANCE PROTEIN ARNA"/>
    <property type="match status" value="1"/>
</dbReference>
<dbReference type="InterPro" id="IPR001509">
    <property type="entry name" value="Epimerase_deHydtase"/>
</dbReference>
<evidence type="ECO:0000313" key="3">
    <source>
        <dbReference type="EMBL" id="KAA9008239.1"/>
    </source>
</evidence>
<dbReference type="Gene3D" id="3.40.50.720">
    <property type="entry name" value="NAD(P)-binding Rossmann-like Domain"/>
    <property type="match status" value="1"/>
</dbReference>
<dbReference type="InterPro" id="IPR036291">
    <property type="entry name" value="NAD(P)-bd_dom_sf"/>
</dbReference>
<name>A0A5J5GJ18_9RHOB</name>
<proteinExistence type="predicted"/>
<dbReference type="Pfam" id="PF01370">
    <property type="entry name" value="Epimerase"/>
    <property type="match status" value="1"/>
</dbReference>
<accession>A0A5J5GJ18</accession>
<dbReference type="InterPro" id="IPR050177">
    <property type="entry name" value="Lipid_A_modif_metabolic_enz"/>
</dbReference>
<feature type="domain" description="NAD-dependent epimerase/dehydratase" evidence="2">
    <location>
        <begin position="50"/>
        <end position="269"/>
    </location>
</feature>
<protein>
    <submittedName>
        <fullName evidence="3">NAD(P)-dependent oxidoreductase</fullName>
    </submittedName>
</protein>
<dbReference type="SUPFAM" id="SSF51735">
    <property type="entry name" value="NAD(P)-binding Rossmann-fold domains"/>
    <property type="match status" value="1"/>
</dbReference>
<dbReference type="Proteomes" id="UP000326554">
    <property type="component" value="Unassembled WGS sequence"/>
</dbReference>
<organism evidence="3 4">
    <name type="scientific">Histidinibacterium aquaticum</name>
    <dbReference type="NCBI Taxonomy" id="2613962"/>
    <lineage>
        <taxon>Bacteria</taxon>
        <taxon>Pseudomonadati</taxon>
        <taxon>Pseudomonadota</taxon>
        <taxon>Alphaproteobacteria</taxon>
        <taxon>Rhodobacterales</taxon>
        <taxon>Paracoccaceae</taxon>
        <taxon>Histidinibacterium</taxon>
    </lineage>
</organism>
<feature type="region of interest" description="Disordered" evidence="1">
    <location>
        <begin position="1"/>
        <end position="26"/>
    </location>
</feature>
<keyword evidence="4" id="KW-1185">Reference proteome</keyword>
<dbReference type="PANTHER" id="PTHR43245:SF24">
    <property type="entry name" value="DEHYDROGENASE"/>
    <property type="match status" value="1"/>
</dbReference>
<dbReference type="EMBL" id="VYQE01000003">
    <property type="protein sequence ID" value="KAA9008239.1"/>
    <property type="molecule type" value="Genomic_DNA"/>
</dbReference>
<evidence type="ECO:0000256" key="1">
    <source>
        <dbReference type="SAM" id="MobiDB-lite"/>
    </source>
</evidence>
<gene>
    <name evidence="3" type="ORF">F3S47_12180</name>
</gene>